<dbReference type="PANTHER" id="PTHR45080">
    <property type="entry name" value="CONTACTIN 5"/>
    <property type="match status" value="1"/>
</dbReference>
<dbReference type="InterPro" id="IPR003598">
    <property type="entry name" value="Ig_sub2"/>
</dbReference>
<accession>E0VJT8</accession>
<dbReference type="InterPro" id="IPR036116">
    <property type="entry name" value="FN3_sf"/>
</dbReference>
<feature type="domain" description="Ig-like" evidence="3">
    <location>
        <begin position="163"/>
        <end position="252"/>
    </location>
</feature>
<keyword evidence="2" id="KW-0393">Immunoglobulin domain</keyword>
<evidence type="ECO:0000313" key="4">
    <source>
        <dbReference type="EMBL" id="EEB13644.1"/>
    </source>
</evidence>
<dbReference type="InterPro" id="IPR036179">
    <property type="entry name" value="Ig-like_dom_sf"/>
</dbReference>
<dbReference type="SUPFAM" id="SSF48726">
    <property type="entry name" value="Immunoglobulin"/>
    <property type="match status" value="3"/>
</dbReference>
<dbReference type="EMBL" id="AAZO01002898">
    <property type="status" value="NOT_ANNOTATED_CDS"/>
    <property type="molecule type" value="Genomic_DNA"/>
</dbReference>
<keyword evidence="6" id="KW-1185">Reference proteome</keyword>
<evidence type="ECO:0000313" key="6">
    <source>
        <dbReference type="Proteomes" id="UP000009046"/>
    </source>
</evidence>
<dbReference type="EMBL" id="DS235226">
    <property type="protein sequence ID" value="EEB13644.1"/>
    <property type="molecule type" value="Genomic_DNA"/>
</dbReference>
<organism>
    <name type="scientific">Pediculus humanus subsp. corporis</name>
    <name type="common">Body louse</name>
    <dbReference type="NCBI Taxonomy" id="121224"/>
    <lineage>
        <taxon>Eukaryota</taxon>
        <taxon>Metazoa</taxon>
        <taxon>Ecdysozoa</taxon>
        <taxon>Arthropoda</taxon>
        <taxon>Hexapoda</taxon>
        <taxon>Insecta</taxon>
        <taxon>Pterygota</taxon>
        <taxon>Neoptera</taxon>
        <taxon>Paraneoptera</taxon>
        <taxon>Psocodea</taxon>
        <taxon>Troctomorpha</taxon>
        <taxon>Phthiraptera</taxon>
        <taxon>Anoplura</taxon>
        <taxon>Pediculidae</taxon>
        <taxon>Pediculus</taxon>
    </lineage>
</organism>
<sequence>MIPNIIWWKDETLLYDSNNLPISIQSKYKILKDGLSIETVKPEDSGDYSCEIVRPQPWSPLKLTQNVQILYPPKIQINPPNGYIEVVLGEKVLIGCTATGMPPPIITWRAKDLLMDSVKVENMEKLEFTASDRFLSGIYQCEANNGIGSPIHKNIILKILHKPEVETEKTWINTAPGIKTILTCRVEAEPDSQIEWFFNGETLKGSSPQIIRKTNGKEYYLIFNPFTHSDFGNYTCRASNKLGTDERLIVLSGIASPAVVRETQKKPPDSFTLIWEAESFSPIFEYKILFRKENNLPWISFIIPADSLSSVPLHTKSYTLNGLDRLSLYEVKIFSRIVSVGVFLRRSLNSVLQIFIFRKGKITI</sequence>
<dbReference type="eggNOG" id="KOG3510">
    <property type="taxonomic scope" value="Eukaryota"/>
</dbReference>
<dbReference type="InterPro" id="IPR050958">
    <property type="entry name" value="Cell_Adh-Cytoskel_Orgn"/>
</dbReference>
<proteinExistence type="predicted"/>
<dbReference type="OMA" id="RSHENDT"/>
<dbReference type="Pfam" id="PF13927">
    <property type="entry name" value="Ig_3"/>
    <property type="match status" value="2"/>
</dbReference>
<dbReference type="CDD" id="cd00063">
    <property type="entry name" value="FN3"/>
    <property type="match status" value="1"/>
</dbReference>
<dbReference type="GeneID" id="8235035"/>
<dbReference type="PANTHER" id="PTHR45080:SF4">
    <property type="entry name" value="GH03113P"/>
    <property type="match status" value="1"/>
</dbReference>
<dbReference type="CDD" id="cd00096">
    <property type="entry name" value="Ig"/>
    <property type="match status" value="1"/>
</dbReference>
<dbReference type="GO" id="GO:0050808">
    <property type="term" value="P:synapse organization"/>
    <property type="evidence" value="ECO:0007669"/>
    <property type="project" value="TreeGrafter"/>
</dbReference>
<dbReference type="STRING" id="121224.E0VJT8"/>
<dbReference type="OrthoDB" id="10062932at2759"/>
<dbReference type="AlphaFoldDB" id="E0VJT8"/>
<dbReference type="GO" id="GO:0043025">
    <property type="term" value="C:neuronal cell body"/>
    <property type="evidence" value="ECO:0007669"/>
    <property type="project" value="TreeGrafter"/>
</dbReference>
<dbReference type="FunFam" id="2.60.40.10:FF:000032">
    <property type="entry name" value="palladin isoform X1"/>
    <property type="match status" value="1"/>
</dbReference>
<name>E0VJT8_PEDHC</name>
<dbReference type="GO" id="GO:0008046">
    <property type="term" value="F:axon guidance receptor activity"/>
    <property type="evidence" value="ECO:0007669"/>
    <property type="project" value="TreeGrafter"/>
</dbReference>
<reference evidence="4" key="2">
    <citation type="submission" date="2007-04" db="EMBL/GenBank/DDBJ databases">
        <title>The genome of the human body louse.</title>
        <authorList>
            <consortium name="The Human Body Louse Genome Consortium"/>
            <person name="Kirkness E."/>
            <person name="Walenz B."/>
            <person name="Hass B."/>
            <person name="Bruggner R."/>
            <person name="Strausberg R."/>
        </authorList>
    </citation>
    <scope>NUCLEOTIDE SEQUENCE</scope>
    <source>
        <strain evidence="4">USDA</strain>
    </source>
</reference>
<dbReference type="SMART" id="SM00408">
    <property type="entry name" value="IGc2"/>
    <property type="match status" value="2"/>
</dbReference>
<dbReference type="GO" id="GO:0030424">
    <property type="term" value="C:axon"/>
    <property type="evidence" value="ECO:0007669"/>
    <property type="project" value="TreeGrafter"/>
</dbReference>
<dbReference type="KEGG" id="phu:Phum_PHUM250180"/>
<dbReference type="EnsemblMetazoa" id="PHUM250180-RA">
    <property type="protein sequence ID" value="PHUM250180-PA"/>
    <property type="gene ID" value="PHUM250180"/>
</dbReference>
<protein>
    <submittedName>
        <fullName evidence="4">Opioid-binding protein/cell adhesion molecule, putative</fullName>
    </submittedName>
</protein>
<dbReference type="InterPro" id="IPR003961">
    <property type="entry name" value="FN3_dom"/>
</dbReference>
<feature type="domain" description="Ig-like" evidence="3">
    <location>
        <begin position="1"/>
        <end position="52"/>
    </location>
</feature>
<evidence type="ECO:0000313" key="5">
    <source>
        <dbReference type="EnsemblMetazoa" id="PHUM250180-PA"/>
    </source>
</evidence>
<reference evidence="4" key="1">
    <citation type="submission" date="2007-04" db="EMBL/GenBank/DDBJ databases">
        <title>Annotation of Pediculus humanus corporis strain USDA.</title>
        <authorList>
            <person name="Kirkness E."/>
            <person name="Hannick L."/>
            <person name="Hass B."/>
            <person name="Bruggner R."/>
            <person name="Lawson D."/>
            <person name="Bidwell S."/>
            <person name="Joardar V."/>
            <person name="Caler E."/>
            <person name="Walenz B."/>
            <person name="Inman J."/>
            <person name="Schobel S."/>
            <person name="Galinsky K."/>
            <person name="Amedeo P."/>
            <person name="Strausberg R."/>
        </authorList>
    </citation>
    <scope>NUCLEOTIDE SEQUENCE</scope>
    <source>
        <strain evidence="4">USDA</strain>
    </source>
</reference>
<dbReference type="InterPro" id="IPR007110">
    <property type="entry name" value="Ig-like_dom"/>
</dbReference>
<dbReference type="InterPro" id="IPR013783">
    <property type="entry name" value="Ig-like_fold"/>
</dbReference>
<evidence type="ECO:0000256" key="1">
    <source>
        <dbReference type="ARBA" id="ARBA00023157"/>
    </source>
</evidence>
<evidence type="ECO:0000256" key="2">
    <source>
        <dbReference type="ARBA" id="ARBA00023319"/>
    </source>
</evidence>
<dbReference type="GO" id="GO:0005886">
    <property type="term" value="C:plasma membrane"/>
    <property type="evidence" value="ECO:0007669"/>
    <property type="project" value="TreeGrafter"/>
</dbReference>
<dbReference type="InParanoid" id="E0VJT8"/>
<dbReference type="SMART" id="SM00409">
    <property type="entry name" value="IG"/>
    <property type="match status" value="3"/>
</dbReference>
<dbReference type="Gene3D" id="2.60.40.10">
    <property type="entry name" value="Immunoglobulins"/>
    <property type="match status" value="4"/>
</dbReference>
<evidence type="ECO:0000259" key="3">
    <source>
        <dbReference type="PROSITE" id="PS50835"/>
    </source>
</evidence>
<dbReference type="HOGENOM" id="CLU_027228_0_0_1"/>
<dbReference type="RefSeq" id="XP_002426382.1">
    <property type="nucleotide sequence ID" value="XM_002426337.1"/>
</dbReference>
<feature type="domain" description="Ig-like" evidence="3">
    <location>
        <begin position="73"/>
        <end position="146"/>
    </location>
</feature>
<dbReference type="VEuPathDB" id="VectorBase:PHUM250180"/>
<dbReference type="Proteomes" id="UP000009046">
    <property type="component" value="Unassembled WGS sequence"/>
</dbReference>
<reference evidence="5" key="3">
    <citation type="submission" date="2020-05" db="UniProtKB">
        <authorList>
            <consortium name="EnsemblMetazoa"/>
        </authorList>
    </citation>
    <scope>IDENTIFICATION</scope>
    <source>
        <strain evidence="5">USDA</strain>
    </source>
</reference>
<dbReference type="CTD" id="8235035"/>
<dbReference type="InterPro" id="IPR003599">
    <property type="entry name" value="Ig_sub"/>
</dbReference>
<dbReference type="GO" id="GO:0007156">
    <property type="term" value="P:homophilic cell adhesion via plasma membrane adhesion molecules"/>
    <property type="evidence" value="ECO:0007669"/>
    <property type="project" value="TreeGrafter"/>
</dbReference>
<keyword evidence="1" id="KW-1015">Disulfide bond</keyword>
<gene>
    <name evidence="5" type="primary">8235035</name>
    <name evidence="4" type="ORF">Phum_PHUM250180</name>
</gene>
<dbReference type="PROSITE" id="PS50835">
    <property type="entry name" value="IG_LIKE"/>
    <property type="match status" value="3"/>
</dbReference>
<dbReference type="SUPFAM" id="SSF49265">
    <property type="entry name" value="Fibronectin type III"/>
    <property type="match status" value="1"/>
</dbReference>